<feature type="domain" description="D-alanyl-D-alanine carboxypeptidase-like core" evidence="2">
    <location>
        <begin position="296"/>
        <end position="431"/>
    </location>
</feature>
<proteinExistence type="predicted"/>
<evidence type="ECO:0000256" key="1">
    <source>
        <dbReference type="SAM" id="MobiDB-lite"/>
    </source>
</evidence>
<dbReference type="InterPro" id="IPR003709">
    <property type="entry name" value="VanY-like_core_dom"/>
</dbReference>
<name>A0A348FZV6_9HYPH</name>
<dbReference type="Pfam" id="PF02557">
    <property type="entry name" value="VanY"/>
    <property type="match status" value="1"/>
</dbReference>
<evidence type="ECO:0000313" key="3">
    <source>
        <dbReference type="EMBL" id="BBF92839.1"/>
    </source>
</evidence>
<gene>
    <name evidence="3" type="ORF">BLTE_15240</name>
</gene>
<accession>A0A348FZV6</accession>
<dbReference type="OrthoDB" id="5410551at2"/>
<protein>
    <recommendedName>
        <fullName evidence="2">D-alanyl-D-alanine carboxypeptidase-like core domain-containing protein</fullName>
    </recommendedName>
</protein>
<feature type="region of interest" description="Disordered" evidence="1">
    <location>
        <begin position="1"/>
        <end position="28"/>
    </location>
</feature>
<reference evidence="3 4" key="1">
    <citation type="submission" date="2018-08" db="EMBL/GenBank/DDBJ databases">
        <title>Complete genome sequencing of Blastochloris tepida GI.</title>
        <authorList>
            <person name="Tsukatani Y."/>
            <person name="Mori H."/>
        </authorList>
    </citation>
    <scope>NUCLEOTIDE SEQUENCE [LARGE SCALE GENOMIC DNA]</scope>
    <source>
        <strain evidence="3 4">GI</strain>
    </source>
</reference>
<evidence type="ECO:0000313" key="4">
    <source>
        <dbReference type="Proteomes" id="UP000266934"/>
    </source>
</evidence>
<evidence type="ECO:0000259" key="2">
    <source>
        <dbReference type="Pfam" id="PF02557"/>
    </source>
</evidence>
<dbReference type="SUPFAM" id="SSF55166">
    <property type="entry name" value="Hedgehog/DD-peptidase"/>
    <property type="match status" value="1"/>
</dbReference>
<dbReference type="Proteomes" id="UP000266934">
    <property type="component" value="Chromosome"/>
</dbReference>
<dbReference type="GO" id="GO:0006508">
    <property type="term" value="P:proteolysis"/>
    <property type="evidence" value="ECO:0007669"/>
    <property type="project" value="InterPro"/>
</dbReference>
<dbReference type="AlphaFoldDB" id="A0A348FZV6"/>
<dbReference type="CDD" id="cd14814">
    <property type="entry name" value="Peptidase_M15"/>
    <property type="match status" value="1"/>
</dbReference>
<dbReference type="EMBL" id="AP018907">
    <property type="protein sequence ID" value="BBF92839.1"/>
    <property type="molecule type" value="Genomic_DNA"/>
</dbReference>
<dbReference type="KEGG" id="blag:BLTE_15240"/>
<sequence>MPQVPEYQDTIRSPALEPGGTFRDNTTASPDAFGAGLGKGMQTLGKGMMDAAEAMARVQHLEDETVARSRRNAYMQARDALDYGENGYLTKDGQAAIDGFRDYQSGLEQLKRQHAEGLTPSQSELFVKSVQPMETEALRSAMQHRGKALKTFVIQEAQSGAENFKLEAIKNYGDPVKAQTMLAAGLSEIDGLGAKLGWPAERLRAEQQTFISDTHKQTAAQIANDDPVAALEYLTKNRTAMIPTDHAEALKTVLPIASHAVTSDAVATHKSARDFLTSRLTGGKDASHVAGLDGAFAASLSSMIQDAPPDIRDGLRISSGFRDAARQAGIVGENMGRYGFGEVDRAAWRADVAALGPEAAGAKWGDRLRSAGLTKMVALPGRSHHQSGQAVDLTWNGQRLDAAPQQVRDWVRDNADRFGLALPVAGEPWHIEPKGARGGTSVSGTATAYGPGGGGQEGGSVDMRERRVSTLEDYAAGLVPDITIAGNPKFEGRRYVIPEITFVGSDGQRRTLRDVPAVVRDTGSAFTDAPEGRFDIAVAHGMTPDALAKQPFSNTQLQFIPTGDGASGPALSPRVAVSPRIAKVLAELPENYGARLFDAATTGVAQAEAREAAQLKAQRLAAVDDYKLRIASEDAALTRDEILADPMIDNGDKAALLNEHARKFGEGQETRQAIAAFQAGQLVIDPYDTNGKQLADSVWQTLSAAVDKEQVPAVLGELVRQSGVVPQPVVNAIRGDLAGKSIAAVANAAEMAGRLMLIDPAALGRREGGHEVRDAAVTFAHLTTKVGLSREAAAQQIIDARDPEKRRERDALMKSDAVKKAIDDQATEDQVRDIFDRGLFRFDPKLGETPAQTAAMVAEYRDMLEHSVFDAAGNMDTAKALAADRFKRRYGVSEFTLTGPGTITRLPPEVTYPAGLDGTHGYVRQQLMDALKAAGVSADEAFLQSDTMTDQDVAAGRPARYRVFYRQFDGMFEQYHLPFFAVAPKKDEIAAARRAEHEQRRDRNMRWAEAASDRDIDAAKVPFLTTTPEPRGN</sequence>
<dbReference type="RefSeq" id="WP_126399018.1">
    <property type="nucleotide sequence ID" value="NZ_AP018907.1"/>
</dbReference>
<dbReference type="GO" id="GO:0008233">
    <property type="term" value="F:peptidase activity"/>
    <property type="evidence" value="ECO:0007669"/>
    <property type="project" value="InterPro"/>
</dbReference>
<organism evidence="3 4">
    <name type="scientific">Blastochloris tepida</name>
    <dbReference type="NCBI Taxonomy" id="2233851"/>
    <lineage>
        <taxon>Bacteria</taxon>
        <taxon>Pseudomonadati</taxon>
        <taxon>Pseudomonadota</taxon>
        <taxon>Alphaproteobacteria</taxon>
        <taxon>Hyphomicrobiales</taxon>
        <taxon>Blastochloridaceae</taxon>
        <taxon>Blastochloris</taxon>
    </lineage>
</organism>
<dbReference type="Gene3D" id="3.30.1380.10">
    <property type="match status" value="1"/>
</dbReference>
<dbReference type="InterPro" id="IPR009045">
    <property type="entry name" value="Zn_M74/Hedgehog-like"/>
</dbReference>
<keyword evidence="4" id="KW-1185">Reference proteome</keyword>